<dbReference type="EMBL" id="CABPSQ010000004">
    <property type="protein sequence ID" value="VVE68791.1"/>
    <property type="molecule type" value="Genomic_DNA"/>
</dbReference>
<evidence type="ECO:0000256" key="1">
    <source>
        <dbReference type="SAM" id="Phobius"/>
    </source>
</evidence>
<keyword evidence="1" id="KW-0472">Membrane</keyword>
<evidence type="ECO:0000313" key="2">
    <source>
        <dbReference type="EMBL" id="VVE68791.1"/>
    </source>
</evidence>
<reference evidence="2 3" key="1">
    <citation type="submission" date="2019-08" db="EMBL/GenBank/DDBJ databases">
        <authorList>
            <person name="Peeters C."/>
        </authorList>
    </citation>
    <scope>NUCLEOTIDE SEQUENCE [LARGE SCALE GENOMIC DNA]</scope>
    <source>
        <strain evidence="2 3">LMG 31118</strain>
    </source>
</reference>
<feature type="transmembrane region" description="Helical" evidence="1">
    <location>
        <begin position="52"/>
        <end position="69"/>
    </location>
</feature>
<gene>
    <name evidence="2" type="ORF">PCA31118_03040</name>
</gene>
<dbReference type="AlphaFoldDB" id="A0A5E5A574"/>
<dbReference type="Pfam" id="PF24838">
    <property type="entry name" value="8xMP"/>
    <property type="match status" value="1"/>
</dbReference>
<dbReference type="OrthoDB" id="9153185at2"/>
<proteinExistence type="predicted"/>
<keyword evidence="1" id="KW-0812">Transmembrane</keyword>
<evidence type="ECO:0000313" key="3">
    <source>
        <dbReference type="Proteomes" id="UP000414136"/>
    </source>
</evidence>
<dbReference type="RefSeq" id="WP_150625957.1">
    <property type="nucleotide sequence ID" value="NZ_CABPSQ010000004.1"/>
</dbReference>
<keyword evidence="1" id="KW-1133">Transmembrane helix</keyword>
<feature type="transmembrane region" description="Helical" evidence="1">
    <location>
        <begin position="202"/>
        <end position="223"/>
    </location>
</feature>
<name>A0A5E5A574_9BURK</name>
<organism evidence="2 3">
    <name type="scientific">Pandoraea captiosa</name>
    <dbReference type="NCBI Taxonomy" id="2508302"/>
    <lineage>
        <taxon>Bacteria</taxon>
        <taxon>Pseudomonadati</taxon>
        <taxon>Pseudomonadota</taxon>
        <taxon>Betaproteobacteria</taxon>
        <taxon>Burkholderiales</taxon>
        <taxon>Burkholderiaceae</taxon>
        <taxon>Pandoraea</taxon>
    </lineage>
</organism>
<accession>A0A5E5A574</accession>
<dbReference type="Proteomes" id="UP000414136">
    <property type="component" value="Unassembled WGS sequence"/>
</dbReference>
<dbReference type="InterPro" id="IPR056918">
    <property type="entry name" value="8xMP"/>
</dbReference>
<keyword evidence="3" id="KW-1185">Reference proteome</keyword>
<protein>
    <submittedName>
        <fullName evidence="2">Uncharacterized protein</fullName>
    </submittedName>
</protein>
<sequence>MNRFKRGRGFSNARKAIRSSEMSPMGDINEAFALTLKQREFEISQLTQRNNFFMIFQGVMIAGLIQSGGQAAPVVNFAACCLGIAVALMQAQMAAGAKFWQMRWERATRTLELWLLHDLRDHDHVFQFFTSDTAFLTDTEEAALNALNLNKARERDPLVMRKDRIMDWVKEDLQLEKLKRDGKWAKYLFSRLILTKPSVSRLPISVGLALMVFWFVVLAHSIAYGPEFMEGGFGKWLHLVPLK</sequence>
<feature type="transmembrane region" description="Helical" evidence="1">
    <location>
        <begin position="75"/>
        <end position="100"/>
    </location>
</feature>